<evidence type="ECO:0000313" key="4">
    <source>
        <dbReference type="Proteomes" id="UP000261360"/>
    </source>
</evidence>
<dbReference type="Ensembl" id="ENSSLDT00000028359.1">
    <property type="protein sequence ID" value="ENSSLDP00000027522.1"/>
    <property type="gene ID" value="ENSSLDG00000021346.1"/>
</dbReference>
<dbReference type="SMART" id="SM00408">
    <property type="entry name" value="IGc2"/>
    <property type="match status" value="2"/>
</dbReference>
<dbReference type="InterPro" id="IPR036179">
    <property type="entry name" value="Ig-like_dom_sf"/>
</dbReference>
<dbReference type="FunFam" id="2.60.40.10:FF:000697">
    <property type="entry name" value="titin isoform X1"/>
    <property type="match status" value="1"/>
</dbReference>
<dbReference type="PROSITE" id="PS50835">
    <property type="entry name" value="IG_LIKE"/>
    <property type="match status" value="2"/>
</dbReference>
<evidence type="ECO:0000259" key="2">
    <source>
        <dbReference type="PROSITE" id="PS50835"/>
    </source>
</evidence>
<dbReference type="FunFam" id="2.60.40.10:FF:000107">
    <property type="entry name" value="Myosin, light chain kinase a"/>
    <property type="match status" value="1"/>
</dbReference>
<reference evidence="3" key="2">
    <citation type="submission" date="2025-09" db="UniProtKB">
        <authorList>
            <consortium name="Ensembl"/>
        </authorList>
    </citation>
    <scope>IDENTIFICATION</scope>
</reference>
<dbReference type="AlphaFoldDB" id="A0A3B4YD95"/>
<dbReference type="GO" id="GO:0055013">
    <property type="term" value="P:cardiac muscle cell development"/>
    <property type="evidence" value="ECO:0007669"/>
    <property type="project" value="UniProtKB-ARBA"/>
</dbReference>
<proteinExistence type="predicted"/>
<feature type="domain" description="Ig-like" evidence="2">
    <location>
        <begin position="72"/>
        <end position="161"/>
    </location>
</feature>
<dbReference type="GeneTree" id="ENSGT01110000267173"/>
<dbReference type="SUPFAM" id="SSF48726">
    <property type="entry name" value="Immunoglobulin"/>
    <property type="match status" value="3"/>
</dbReference>
<evidence type="ECO:0000256" key="1">
    <source>
        <dbReference type="ARBA" id="ARBA00023319"/>
    </source>
</evidence>
<accession>A0A3B4YD95</accession>
<dbReference type="InterPro" id="IPR007110">
    <property type="entry name" value="Ig-like_dom"/>
</dbReference>
<dbReference type="SMART" id="SM00409">
    <property type="entry name" value="IG"/>
    <property type="match status" value="3"/>
</dbReference>
<dbReference type="Gene3D" id="2.60.40.10">
    <property type="entry name" value="Immunoglobulins"/>
    <property type="match status" value="3"/>
</dbReference>
<organism evidence="3 4">
    <name type="scientific">Seriola lalandi dorsalis</name>
    <dbReference type="NCBI Taxonomy" id="1841481"/>
    <lineage>
        <taxon>Eukaryota</taxon>
        <taxon>Metazoa</taxon>
        <taxon>Chordata</taxon>
        <taxon>Craniata</taxon>
        <taxon>Vertebrata</taxon>
        <taxon>Euteleostomi</taxon>
        <taxon>Actinopterygii</taxon>
        <taxon>Neopterygii</taxon>
        <taxon>Teleostei</taxon>
        <taxon>Neoteleostei</taxon>
        <taxon>Acanthomorphata</taxon>
        <taxon>Carangaria</taxon>
        <taxon>Carangiformes</taxon>
        <taxon>Carangidae</taxon>
        <taxon>Seriola</taxon>
    </lineage>
</organism>
<dbReference type="Pfam" id="PF07679">
    <property type="entry name" value="I-set"/>
    <property type="match status" value="3"/>
</dbReference>
<dbReference type="Proteomes" id="UP000261360">
    <property type="component" value="Unplaced"/>
</dbReference>
<dbReference type="PANTHER" id="PTHR47633:SF4">
    <property type="entry name" value="MYOPALLADIN ISOFORM X1"/>
    <property type="match status" value="1"/>
</dbReference>
<keyword evidence="1" id="KW-0393">Immunoglobulin domain</keyword>
<reference evidence="3" key="1">
    <citation type="submission" date="2025-08" db="UniProtKB">
        <authorList>
            <consortium name="Ensembl"/>
        </authorList>
    </citation>
    <scope>IDENTIFICATION</scope>
</reference>
<name>A0A3B4YD95_SERLL</name>
<dbReference type="InterPro" id="IPR013098">
    <property type="entry name" value="Ig_I-set"/>
</dbReference>
<dbReference type="InterPro" id="IPR013783">
    <property type="entry name" value="Ig-like_fold"/>
</dbReference>
<evidence type="ECO:0000313" key="3">
    <source>
        <dbReference type="Ensembl" id="ENSSLDP00000027522.1"/>
    </source>
</evidence>
<dbReference type="PANTHER" id="PTHR47633">
    <property type="entry name" value="IMMUNOGLOBULIN"/>
    <property type="match status" value="1"/>
</dbReference>
<keyword evidence="4" id="KW-1185">Reference proteome</keyword>
<dbReference type="GO" id="GO:0003007">
    <property type="term" value="P:heart morphogenesis"/>
    <property type="evidence" value="ECO:0007669"/>
    <property type="project" value="UniProtKB-ARBA"/>
</dbReference>
<feature type="domain" description="Ig-like" evidence="2">
    <location>
        <begin position="249"/>
        <end position="325"/>
    </location>
</feature>
<sequence length="425" mass="47443">MTFADDAGEYSIFVKNPHGEASASAGLLEEGTGILLFLHPGIFIPSERLTSKGLFCLCSQFSTDDESEKTKPDIVLLPEPARVLEGDIARFRCRVTGYPAPKVNWYLNGQLIRKSKRYRLRYDGIYYLEIVDIKSYDAGEVRVVADNPLGTTEHTVKLEIQQKEDFRSVLRRAPEAKAAEAAHETGRVMWMKDGQELDMSEERYYVHRLMIQTVRMSDAGEYSVVAGSSVSKAQLNVEGRDIRISEPAGKPARFSVQVSGVPQPQVFWYKDSQALSPGFKCKFLHDGNEHTLLLIEVFPEDAAVYNCEAKNECGTATNLQSSGLNHWIITSSFSSPSSSSPQEQTHLSLLLTLLSCPAQEKLWEMHETHMYNLCCPSILQETQTFLCLSRVVSVLLVSVPCHCFSPCSYRCSAFTPQTLASLNSD</sequence>
<dbReference type="InterPro" id="IPR003599">
    <property type="entry name" value="Ig_sub"/>
</dbReference>
<protein>
    <recommendedName>
        <fullName evidence="2">Ig-like domain-containing protein</fullName>
    </recommendedName>
</protein>
<dbReference type="InterPro" id="IPR003598">
    <property type="entry name" value="Ig_sub2"/>
</dbReference>
<dbReference type="STRING" id="1841481.ENSSLDP00000027522"/>